<dbReference type="EMBL" id="JAGIOO010000001">
    <property type="protein sequence ID" value="MBP2478086.1"/>
    <property type="molecule type" value="Genomic_DNA"/>
</dbReference>
<accession>A0ABS5ANU0</accession>
<sequence>MGADRADYLDGGLRPLACPTCATVVRVKKHSQAHTSIQWSTPTTACPALAGDPGAPGCPALRQAIQDAVRRGALAVGDG</sequence>
<evidence type="ECO:0000313" key="2">
    <source>
        <dbReference type="Proteomes" id="UP001519363"/>
    </source>
</evidence>
<dbReference type="RefSeq" id="WP_086787288.1">
    <property type="nucleotide sequence ID" value="NZ_JAGIOO010000001.1"/>
</dbReference>
<organism evidence="1 2">
    <name type="scientific">Crossiella equi</name>
    <dbReference type="NCBI Taxonomy" id="130796"/>
    <lineage>
        <taxon>Bacteria</taxon>
        <taxon>Bacillati</taxon>
        <taxon>Actinomycetota</taxon>
        <taxon>Actinomycetes</taxon>
        <taxon>Pseudonocardiales</taxon>
        <taxon>Pseudonocardiaceae</taxon>
        <taxon>Crossiella</taxon>
    </lineage>
</organism>
<keyword evidence="2" id="KW-1185">Reference proteome</keyword>
<evidence type="ECO:0008006" key="3">
    <source>
        <dbReference type="Google" id="ProtNLM"/>
    </source>
</evidence>
<name>A0ABS5ANU0_9PSEU</name>
<comment type="caution">
    <text evidence="1">The sequence shown here is derived from an EMBL/GenBank/DDBJ whole genome shotgun (WGS) entry which is preliminary data.</text>
</comment>
<protein>
    <recommendedName>
        <fullName evidence="3">Ferredoxin</fullName>
    </recommendedName>
</protein>
<reference evidence="1 2" key="1">
    <citation type="submission" date="2021-03" db="EMBL/GenBank/DDBJ databases">
        <title>Sequencing the genomes of 1000 actinobacteria strains.</title>
        <authorList>
            <person name="Klenk H.-P."/>
        </authorList>
    </citation>
    <scope>NUCLEOTIDE SEQUENCE [LARGE SCALE GENOMIC DNA]</scope>
    <source>
        <strain evidence="1 2">DSM 44580</strain>
    </source>
</reference>
<gene>
    <name evidence="1" type="ORF">JOF53_006958</name>
</gene>
<evidence type="ECO:0000313" key="1">
    <source>
        <dbReference type="EMBL" id="MBP2478086.1"/>
    </source>
</evidence>
<proteinExistence type="predicted"/>
<dbReference type="Proteomes" id="UP001519363">
    <property type="component" value="Unassembled WGS sequence"/>
</dbReference>